<dbReference type="EMBL" id="GDJX01003827">
    <property type="protein sequence ID" value="JAT64109.1"/>
    <property type="molecule type" value="Transcribed_RNA"/>
</dbReference>
<evidence type="ECO:0000256" key="8">
    <source>
        <dbReference type="ARBA" id="ARBA00023295"/>
    </source>
</evidence>
<gene>
    <name evidence="15" type="primary">Cht4</name>
    <name evidence="15" type="ORF">g.17764</name>
</gene>
<evidence type="ECO:0000259" key="14">
    <source>
        <dbReference type="PROSITE" id="PS50941"/>
    </source>
</evidence>
<feature type="disulfide bond" evidence="11 12">
    <location>
        <begin position="58"/>
        <end position="72"/>
    </location>
</feature>
<evidence type="ECO:0000256" key="3">
    <source>
        <dbReference type="ARBA" id="ARBA00022669"/>
    </source>
</evidence>
<name>A0A1D1ZB20_9ARAE</name>
<evidence type="ECO:0000256" key="1">
    <source>
        <dbReference type="ARBA" id="ARBA00000822"/>
    </source>
</evidence>
<dbReference type="PANTHER" id="PTHR22595:SF197">
    <property type="entry name" value="CHITINASE FAMILY PROTEIN"/>
    <property type="match status" value="1"/>
</dbReference>
<evidence type="ECO:0000256" key="5">
    <source>
        <dbReference type="ARBA" id="ARBA00023024"/>
    </source>
</evidence>
<evidence type="ECO:0000256" key="12">
    <source>
        <dbReference type="PROSITE-ProRule" id="PRU00261"/>
    </source>
</evidence>
<dbReference type="Gene3D" id="1.10.530.10">
    <property type="match status" value="1"/>
</dbReference>
<keyword evidence="4" id="KW-0378">Hydrolase</keyword>
<feature type="domain" description="Chitin-binding type-1" evidence="14">
    <location>
        <begin position="48"/>
        <end position="84"/>
    </location>
</feature>
<keyword evidence="13" id="KW-0812">Transmembrane</keyword>
<evidence type="ECO:0000256" key="9">
    <source>
        <dbReference type="ARBA" id="ARBA00023326"/>
    </source>
</evidence>
<dbReference type="GO" id="GO:0008843">
    <property type="term" value="F:endochitinase activity"/>
    <property type="evidence" value="ECO:0007669"/>
    <property type="project" value="UniProtKB-EC"/>
</dbReference>
<dbReference type="InterPro" id="IPR016283">
    <property type="entry name" value="Glyco_hydro_19"/>
</dbReference>
<dbReference type="AlphaFoldDB" id="A0A1D1ZB20"/>
<evidence type="ECO:0000256" key="2">
    <source>
        <dbReference type="ARBA" id="ARBA00012729"/>
    </source>
</evidence>
<dbReference type="Pfam" id="PF00182">
    <property type="entry name" value="Glyco_hydro_19"/>
    <property type="match status" value="2"/>
</dbReference>
<dbReference type="Gene3D" id="3.30.20.10">
    <property type="entry name" value="Endochitinase, domain 2"/>
    <property type="match status" value="1"/>
</dbReference>
<keyword evidence="13" id="KW-0472">Membrane</keyword>
<accession>A0A1D1ZB20</accession>
<dbReference type="PROSITE" id="PS50941">
    <property type="entry name" value="CHIT_BIND_I_2"/>
    <property type="match status" value="1"/>
</dbReference>
<keyword evidence="9" id="KW-0624">Polysaccharide degradation</keyword>
<sequence>TYRHHTYVRIFLHQTSAPLSFLMASQATVLAMVTLALLATVAPEPAVAQNCGCPPGACCSRWGWCGTGLSYCGDEQCKQGPCWTPLPINVADIATQGFFDEIKNRAPPSCPGRGFYSYAAFLDATRSFQNFGRLWQSMDEAKREVAAYFAHVTQETGSLCKVEEDNKGEYCDRDPKYKDYPCVPGKQYYGRGPLQVSWNYNYGEAGTALGFDGLGAPERLATDPGLSFKASVWFWMKYARPEFGKGFGATTRAVNGDHECDGKNPNAMNNRANYYQQYCRQLGVSPGDGLTC</sequence>
<keyword evidence="8" id="KW-0326">Glycosidase</keyword>
<dbReference type="PROSITE" id="PS00774">
    <property type="entry name" value="CHITINASE_19_2"/>
    <property type="match status" value="1"/>
</dbReference>
<dbReference type="PANTHER" id="PTHR22595">
    <property type="entry name" value="CHITINASE-RELATED"/>
    <property type="match status" value="1"/>
</dbReference>
<comment type="catalytic activity">
    <reaction evidence="1">
        <text>Random endo-hydrolysis of N-acetyl-beta-D-glucosaminide (1-&gt;4)-beta-linkages in chitin and chitodextrins.</text>
        <dbReference type="EC" id="3.2.1.14"/>
    </reaction>
</comment>
<reference evidence="15" key="1">
    <citation type="submission" date="2015-07" db="EMBL/GenBank/DDBJ databases">
        <title>Transcriptome Assembly of Anthurium amnicola.</title>
        <authorList>
            <person name="Suzuki J."/>
        </authorList>
    </citation>
    <scope>NUCLEOTIDE SEQUENCE</scope>
</reference>
<dbReference type="SMART" id="SM00270">
    <property type="entry name" value="ChtBD1"/>
    <property type="match status" value="1"/>
</dbReference>
<dbReference type="GO" id="GO:0008061">
    <property type="term" value="F:chitin binding"/>
    <property type="evidence" value="ECO:0007669"/>
    <property type="project" value="UniProtKB-UniRule"/>
</dbReference>
<dbReference type="EC" id="3.2.1.14" evidence="2"/>
<dbReference type="PROSITE" id="PS00026">
    <property type="entry name" value="CHIT_BIND_I_1"/>
    <property type="match status" value="1"/>
</dbReference>
<protein>
    <recommendedName>
        <fullName evidence="2">chitinase</fullName>
        <ecNumber evidence="2">3.2.1.14</ecNumber>
    </recommendedName>
</protein>
<dbReference type="Gene3D" id="3.30.60.10">
    <property type="entry name" value="Endochitinase-like"/>
    <property type="match status" value="1"/>
</dbReference>
<evidence type="ECO:0000256" key="6">
    <source>
        <dbReference type="ARBA" id="ARBA00023157"/>
    </source>
</evidence>
<dbReference type="PIRSF" id="PIRSF001060">
    <property type="entry name" value="Endochitinase"/>
    <property type="match status" value="1"/>
</dbReference>
<keyword evidence="7" id="KW-0119">Carbohydrate metabolism</keyword>
<feature type="non-terminal residue" evidence="15">
    <location>
        <position position="1"/>
    </location>
</feature>
<dbReference type="InterPro" id="IPR023346">
    <property type="entry name" value="Lysozyme-like_dom_sf"/>
</dbReference>
<organism evidence="15">
    <name type="scientific">Anthurium amnicola</name>
    <dbReference type="NCBI Taxonomy" id="1678845"/>
    <lineage>
        <taxon>Eukaryota</taxon>
        <taxon>Viridiplantae</taxon>
        <taxon>Streptophyta</taxon>
        <taxon>Embryophyta</taxon>
        <taxon>Tracheophyta</taxon>
        <taxon>Spermatophyta</taxon>
        <taxon>Magnoliopsida</taxon>
        <taxon>Liliopsida</taxon>
        <taxon>Araceae</taxon>
        <taxon>Pothoideae</taxon>
        <taxon>Potheae</taxon>
        <taxon>Anthurium</taxon>
    </lineage>
</organism>
<feature type="active site" description="Proton donor" evidence="10">
    <location>
        <position position="155"/>
    </location>
</feature>
<dbReference type="SUPFAM" id="SSF53955">
    <property type="entry name" value="Lysozyme-like"/>
    <property type="match status" value="1"/>
</dbReference>
<evidence type="ECO:0000256" key="10">
    <source>
        <dbReference type="PIRSR" id="PIRSR001060-1"/>
    </source>
</evidence>
<feature type="disulfide bond" evidence="11 12">
    <location>
        <begin position="53"/>
        <end position="65"/>
    </location>
</feature>
<evidence type="ECO:0000256" key="13">
    <source>
        <dbReference type="SAM" id="Phobius"/>
    </source>
</evidence>
<dbReference type="InterPro" id="IPR001002">
    <property type="entry name" value="Chitin-bd_1"/>
</dbReference>
<feature type="transmembrane region" description="Helical" evidence="13">
    <location>
        <begin position="21"/>
        <end position="42"/>
    </location>
</feature>
<keyword evidence="6 11" id="KW-1015">Disulfide bond</keyword>
<feature type="disulfide bond" evidence="11">
    <location>
        <begin position="260"/>
        <end position="292"/>
    </location>
</feature>
<dbReference type="InterPro" id="IPR000726">
    <property type="entry name" value="Glyco_hydro_19_cat"/>
</dbReference>
<evidence type="ECO:0000313" key="15">
    <source>
        <dbReference type="EMBL" id="JAT64109.1"/>
    </source>
</evidence>
<dbReference type="InterPro" id="IPR036861">
    <property type="entry name" value="Endochitinase-like_sf"/>
</dbReference>
<evidence type="ECO:0000256" key="4">
    <source>
        <dbReference type="ARBA" id="ARBA00022801"/>
    </source>
</evidence>
<dbReference type="InterPro" id="IPR018371">
    <property type="entry name" value="Chitin-binding_1_CS"/>
</dbReference>
<evidence type="ECO:0000256" key="7">
    <source>
        <dbReference type="ARBA" id="ARBA00023277"/>
    </source>
</evidence>
<dbReference type="GO" id="GO:0000272">
    <property type="term" value="P:polysaccharide catabolic process"/>
    <property type="evidence" value="ECO:0007669"/>
    <property type="project" value="UniProtKB-KW"/>
</dbReference>
<dbReference type="GO" id="GO:0016998">
    <property type="term" value="P:cell wall macromolecule catabolic process"/>
    <property type="evidence" value="ECO:0007669"/>
    <property type="project" value="InterPro"/>
</dbReference>
<comment type="caution">
    <text evidence="12">Lacks conserved residue(s) required for the propagation of feature annotation.</text>
</comment>
<keyword evidence="5" id="KW-0146">Chitin degradation</keyword>
<feature type="disulfide bond" evidence="11">
    <location>
        <begin position="110"/>
        <end position="160"/>
    </location>
</feature>
<dbReference type="FunFam" id="3.30.20.10:FF:000001">
    <property type="entry name" value="Endochitinase (Chitinase)"/>
    <property type="match status" value="1"/>
</dbReference>
<dbReference type="CDD" id="cd00325">
    <property type="entry name" value="chitinase_GH19"/>
    <property type="match status" value="1"/>
</dbReference>
<feature type="disulfide bond" evidence="11">
    <location>
        <begin position="171"/>
        <end position="182"/>
    </location>
</feature>
<evidence type="ECO:0000256" key="11">
    <source>
        <dbReference type="PIRSR" id="PIRSR001060-2"/>
    </source>
</evidence>
<dbReference type="CDD" id="cd00035">
    <property type="entry name" value="ChtBD1"/>
    <property type="match status" value="1"/>
</dbReference>
<keyword evidence="13" id="KW-1133">Transmembrane helix</keyword>
<dbReference type="PROSITE" id="PS00773">
    <property type="entry name" value="CHITINASE_19_1"/>
    <property type="match status" value="1"/>
</dbReference>
<dbReference type="GO" id="GO:0006032">
    <property type="term" value="P:chitin catabolic process"/>
    <property type="evidence" value="ECO:0007669"/>
    <property type="project" value="UniProtKB-KW"/>
</dbReference>
<dbReference type="SUPFAM" id="SSF57016">
    <property type="entry name" value="Plant lectins/antimicrobial peptides"/>
    <property type="match status" value="1"/>
</dbReference>
<keyword evidence="3 12" id="KW-0147">Chitin-binding</keyword>
<proteinExistence type="predicted"/>